<gene>
    <name evidence="2" type="ORF">ALEPTO_LOCUS1255</name>
</gene>
<evidence type="ECO:0000256" key="1">
    <source>
        <dbReference type="SAM" id="MobiDB-lite"/>
    </source>
</evidence>
<evidence type="ECO:0000313" key="3">
    <source>
        <dbReference type="Proteomes" id="UP000789508"/>
    </source>
</evidence>
<evidence type="ECO:0000313" key="2">
    <source>
        <dbReference type="EMBL" id="CAG8455452.1"/>
    </source>
</evidence>
<dbReference type="AlphaFoldDB" id="A0A9N8YVM2"/>
<dbReference type="OrthoDB" id="2385156at2759"/>
<name>A0A9N8YVM2_9GLOM</name>
<accession>A0A9N8YVM2</accession>
<comment type="caution">
    <text evidence="2">The sequence shown here is derived from an EMBL/GenBank/DDBJ whole genome shotgun (WGS) entry which is preliminary data.</text>
</comment>
<organism evidence="2 3">
    <name type="scientific">Ambispora leptoticha</name>
    <dbReference type="NCBI Taxonomy" id="144679"/>
    <lineage>
        <taxon>Eukaryota</taxon>
        <taxon>Fungi</taxon>
        <taxon>Fungi incertae sedis</taxon>
        <taxon>Mucoromycota</taxon>
        <taxon>Glomeromycotina</taxon>
        <taxon>Glomeromycetes</taxon>
        <taxon>Archaeosporales</taxon>
        <taxon>Ambisporaceae</taxon>
        <taxon>Ambispora</taxon>
    </lineage>
</organism>
<protein>
    <submittedName>
        <fullName evidence="2">11466_t:CDS:1</fullName>
    </submittedName>
</protein>
<sequence length="314" mass="36267">GMGKMVLERRWPSRLSDVQAVLLGRMLPSRLPAFKASSRPALAPSSAEWPSRLFYRKLAREWEGRRSHNHIHLRGTINGTTINSGTVGTINGIVSLKRDIHEDYNKVPKRTKIEDRSQPSTPPHQIYSRNAYPPWVQECNNNESCVHDESSDLDNGKNHGEVNNDICNIANEDIYLLSQETPQNVTEGVYKIIEKIESINYRLFDYKTFPSEISQISLINYQVLKTYPKGYLELGIALSLEPSDKSKTIRFEKWKKIINPLVQKYQLPLENKSVFDVISLSDIIEVVLEKPYTGNFIHKEHYDLIWIQDIYKRL</sequence>
<dbReference type="EMBL" id="CAJVPS010000127">
    <property type="protein sequence ID" value="CAG8455452.1"/>
    <property type="molecule type" value="Genomic_DNA"/>
</dbReference>
<reference evidence="2" key="1">
    <citation type="submission" date="2021-06" db="EMBL/GenBank/DDBJ databases">
        <authorList>
            <person name="Kallberg Y."/>
            <person name="Tangrot J."/>
            <person name="Rosling A."/>
        </authorList>
    </citation>
    <scope>NUCLEOTIDE SEQUENCE</scope>
    <source>
        <strain evidence="2">FL130A</strain>
    </source>
</reference>
<feature type="non-terminal residue" evidence="2">
    <location>
        <position position="1"/>
    </location>
</feature>
<proteinExistence type="predicted"/>
<feature type="region of interest" description="Disordered" evidence="1">
    <location>
        <begin position="109"/>
        <end position="128"/>
    </location>
</feature>
<dbReference type="Proteomes" id="UP000789508">
    <property type="component" value="Unassembled WGS sequence"/>
</dbReference>
<keyword evidence="3" id="KW-1185">Reference proteome</keyword>